<comment type="caution">
    <text evidence="2">The sequence shown here is derived from an EMBL/GenBank/DDBJ whole genome shotgun (WGS) entry which is preliminary data.</text>
</comment>
<feature type="region of interest" description="Disordered" evidence="1">
    <location>
        <begin position="20"/>
        <end position="103"/>
    </location>
</feature>
<dbReference type="AlphaFoldDB" id="A0A8K0H9Z7"/>
<evidence type="ECO:0000313" key="3">
    <source>
        <dbReference type="Proteomes" id="UP000796880"/>
    </source>
</evidence>
<accession>A0A8K0H9Z7</accession>
<protein>
    <submittedName>
        <fullName evidence="2">Uncharacterized protein</fullName>
    </submittedName>
</protein>
<dbReference type="EMBL" id="VOIH02000004">
    <property type="protein sequence ID" value="KAF3448124.1"/>
    <property type="molecule type" value="Genomic_DNA"/>
</dbReference>
<feature type="compositionally biased region" description="Basic residues" evidence="1">
    <location>
        <begin position="39"/>
        <end position="51"/>
    </location>
</feature>
<dbReference type="Proteomes" id="UP000796880">
    <property type="component" value="Unassembled WGS sequence"/>
</dbReference>
<reference evidence="2" key="1">
    <citation type="submission" date="2020-03" db="EMBL/GenBank/DDBJ databases">
        <title>A high-quality chromosome-level genome assembly of a woody plant with both climbing and erect habits, Rhamnella rubrinervis.</title>
        <authorList>
            <person name="Lu Z."/>
            <person name="Yang Y."/>
            <person name="Zhu X."/>
            <person name="Sun Y."/>
        </authorList>
    </citation>
    <scope>NUCLEOTIDE SEQUENCE</scope>
    <source>
        <strain evidence="2">BYM</strain>
        <tissue evidence="2">Leaf</tissue>
    </source>
</reference>
<organism evidence="2 3">
    <name type="scientific">Rhamnella rubrinervis</name>
    <dbReference type="NCBI Taxonomy" id="2594499"/>
    <lineage>
        <taxon>Eukaryota</taxon>
        <taxon>Viridiplantae</taxon>
        <taxon>Streptophyta</taxon>
        <taxon>Embryophyta</taxon>
        <taxon>Tracheophyta</taxon>
        <taxon>Spermatophyta</taxon>
        <taxon>Magnoliopsida</taxon>
        <taxon>eudicotyledons</taxon>
        <taxon>Gunneridae</taxon>
        <taxon>Pentapetalae</taxon>
        <taxon>rosids</taxon>
        <taxon>fabids</taxon>
        <taxon>Rosales</taxon>
        <taxon>Rhamnaceae</taxon>
        <taxon>rhamnoid group</taxon>
        <taxon>Rhamneae</taxon>
        <taxon>Rhamnella</taxon>
    </lineage>
</organism>
<gene>
    <name evidence="2" type="ORF">FNV43_RR08835</name>
</gene>
<sequence>MFYARKNLNLLLHKSFRKCRHGKMKVAAPTAEQLAEKERKRKEKKAARKARGSGPNKQSEPTPKWSDYNPTKGFMVMRGDKSPPHKSGHSSPPPARAKSPAPQANLGLEGLLYPLTQTITPIVDV</sequence>
<keyword evidence="3" id="KW-1185">Reference proteome</keyword>
<proteinExistence type="predicted"/>
<evidence type="ECO:0000256" key="1">
    <source>
        <dbReference type="SAM" id="MobiDB-lite"/>
    </source>
</evidence>
<evidence type="ECO:0000313" key="2">
    <source>
        <dbReference type="EMBL" id="KAF3448124.1"/>
    </source>
</evidence>
<name>A0A8K0H9Z7_9ROSA</name>